<evidence type="ECO:0000256" key="10">
    <source>
        <dbReference type="PIRSR" id="PIRSR001549-1"/>
    </source>
</evidence>
<dbReference type="NCBIfam" id="NF008936">
    <property type="entry name" value="PRK12292.1-3"/>
    <property type="match status" value="1"/>
</dbReference>
<evidence type="ECO:0000256" key="2">
    <source>
        <dbReference type="ARBA" id="ARBA00004667"/>
    </source>
</evidence>
<dbReference type="GO" id="GO:0140096">
    <property type="term" value="F:catalytic activity, acting on a protein"/>
    <property type="evidence" value="ECO:0007669"/>
    <property type="project" value="UniProtKB-ARBA"/>
</dbReference>
<dbReference type="UniPathway" id="UPA00031">
    <property type="reaction ID" value="UER00006"/>
</dbReference>
<feature type="binding site" evidence="10">
    <location>
        <begin position="81"/>
        <end position="83"/>
    </location>
    <ligand>
        <name>L-histidine</name>
        <dbReference type="ChEBI" id="CHEBI:57595"/>
    </ligand>
</feature>
<dbReference type="PANTHER" id="PTHR43707">
    <property type="entry name" value="HISTIDYL-TRNA SYNTHETASE"/>
    <property type="match status" value="1"/>
</dbReference>
<dbReference type="RefSeq" id="WP_003491215.1">
    <property type="nucleotide sequence ID" value="NZ_CP009225.1"/>
</dbReference>
<dbReference type="NCBIfam" id="TIGR00443">
    <property type="entry name" value="hisZ_biosyn_reg"/>
    <property type="match status" value="1"/>
</dbReference>
<dbReference type="KEGG" id="cld:CLSPO_c16080"/>
<name>A0A7U4JNC5_CLOSG</name>
<evidence type="ECO:0000256" key="4">
    <source>
        <dbReference type="ARBA" id="ARBA00020397"/>
    </source>
</evidence>
<evidence type="ECO:0000256" key="6">
    <source>
        <dbReference type="ARBA" id="ARBA00022605"/>
    </source>
</evidence>
<dbReference type="GO" id="GO:0000105">
    <property type="term" value="P:L-histidine biosynthetic process"/>
    <property type="evidence" value="ECO:0007669"/>
    <property type="project" value="UniProtKB-UniRule"/>
</dbReference>
<dbReference type="CDD" id="cd00773">
    <property type="entry name" value="HisRS-like_core"/>
    <property type="match status" value="1"/>
</dbReference>
<proteinExistence type="inferred from homology"/>
<sequence>MEKWNKYIPEGMKDILFEESDIKLNIEDQLRKVYKYSGFSEIISPTLEFYDVFNSNIQTIPQEKMYKLFDNLGRILVLRPDMTTSIGRITGTKMKGCTYPLKLCYTANIFRVNEKLNGKLGEITQSGIEIIGTKGIRSDVDSIVTAINALLSLGLRNFKIELGEAGFFQALTENMEIKEDNLKKLKEIIRNKNCVALKKFLDEISSKYSNKDFELIENLPKLFGGIETIEEAKALTKNEKALKSLDDIYKIYKSIEDIGLGAYISIDLGMVQNIDYYTGIIFKAYVEEIGDSILSGGRYDNLIQHFGMELPATGFAINVDDVIIALKKQNRVPIDKDKKVLIFYKEEFFKKAYDFMEELKKKKIICELSLLEYEKEILTYSKKKGIDFIIGFTGEEKLFVKDLKSDNIVFLEKNEIKDLLVCN</sequence>
<dbReference type="GO" id="GO:0006427">
    <property type="term" value="P:histidyl-tRNA aminoacylation"/>
    <property type="evidence" value="ECO:0007669"/>
    <property type="project" value="TreeGrafter"/>
</dbReference>
<dbReference type="InterPro" id="IPR041715">
    <property type="entry name" value="HisRS-like_core"/>
</dbReference>
<dbReference type="InterPro" id="IPR004516">
    <property type="entry name" value="HisRS/HisZ"/>
</dbReference>
<dbReference type="HAMAP" id="MF_00125">
    <property type="entry name" value="HisZ"/>
    <property type="match status" value="1"/>
</dbReference>
<evidence type="ECO:0000256" key="3">
    <source>
        <dbReference type="ARBA" id="ARBA00005539"/>
    </source>
</evidence>
<organism evidence="12 13">
    <name type="scientific">Clostridium sporogenes</name>
    <dbReference type="NCBI Taxonomy" id="1509"/>
    <lineage>
        <taxon>Bacteria</taxon>
        <taxon>Bacillati</taxon>
        <taxon>Bacillota</taxon>
        <taxon>Clostridia</taxon>
        <taxon>Eubacteriales</taxon>
        <taxon>Clostridiaceae</taxon>
        <taxon>Clostridium</taxon>
    </lineage>
</organism>
<dbReference type="InterPro" id="IPR045864">
    <property type="entry name" value="aa-tRNA-synth_II/BPL/LPL"/>
</dbReference>
<comment type="subunit">
    <text evidence="9">Heteromultimer composed of HisG and HisZ subunits.</text>
</comment>
<dbReference type="Pfam" id="PF13393">
    <property type="entry name" value="tRNA-synt_His"/>
    <property type="match status" value="1"/>
</dbReference>
<feature type="domain" description="Aminoacyl-transfer RNA synthetases class-II family profile" evidence="11">
    <location>
        <begin position="22"/>
        <end position="227"/>
    </location>
</feature>
<dbReference type="GO" id="GO:0016757">
    <property type="term" value="F:glycosyltransferase activity"/>
    <property type="evidence" value="ECO:0007669"/>
    <property type="project" value="UniProtKB-KW"/>
</dbReference>
<gene>
    <name evidence="9 12" type="primary">hisZ</name>
    <name evidence="12" type="ORF">CLSPO_c16080</name>
</gene>
<dbReference type="Gene3D" id="3.30.930.10">
    <property type="entry name" value="Bira Bifunctional Protein, Domain 2"/>
    <property type="match status" value="1"/>
</dbReference>
<comment type="similarity">
    <text evidence="3 9">Belongs to the class-II aminoacyl-tRNA synthetase family. HisZ subfamily.</text>
</comment>
<keyword evidence="7 9" id="KW-0368">Histidine biosynthesis</keyword>
<dbReference type="PIRSF" id="PIRSF001549">
    <property type="entry name" value="His-tRNA_synth"/>
    <property type="match status" value="1"/>
</dbReference>
<dbReference type="SUPFAM" id="SSF55681">
    <property type="entry name" value="Class II aaRS and biotin synthetases"/>
    <property type="match status" value="1"/>
</dbReference>
<reference evidence="12 13" key="1">
    <citation type="journal article" date="2015" name="PLoS ONE">
        <title>A universal mariner transposon system for forward genetic studies in the genus clostridium.</title>
        <authorList>
            <person name="Zhang Y."/>
            <person name="Grosse-Honebrink A."/>
            <person name="Minton N.P."/>
        </authorList>
    </citation>
    <scope>NUCLEOTIDE SEQUENCE [LARGE SCALE GENOMIC DNA]</scope>
    <source>
        <strain evidence="12 13">NCIMB 10696</strain>
    </source>
</reference>
<dbReference type="GO" id="GO:0004821">
    <property type="term" value="F:histidine-tRNA ligase activity"/>
    <property type="evidence" value="ECO:0007669"/>
    <property type="project" value="TreeGrafter"/>
</dbReference>
<evidence type="ECO:0000256" key="5">
    <source>
        <dbReference type="ARBA" id="ARBA00022490"/>
    </source>
</evidence>
<feature type="binding site" evidence="10">
    <location>
        <begin position="276"/>
        <end position="277"/>
    </location>
    <ligand>
        <name>L-histidine</name>
        <dbReference type="ChEBI" id="CHEBI:57595"/>
    </ligand>
</feature>
<keyword evidence="5 9" id="KW-0963">Cytoplasm</keyword>
<keyword evidence="6 9" id="KW-0028">Amino-acid biosynthesis</keyword>
<comment type="function">
    <text evidence="8 9">Required for the first step of histidine biosynthesis. May allow the feedback regulation of ATP phosphoribosyltransferase activity by histidine.</text>
</comment>
<comment type="subcellular location">
    <subcellularLocation>
        <location evidence="1 9">Cytoplasm</location>
    </subcellularLocation>
</comment>
<keyword evidence="12" id="KW-0328">Glycosyltransferase</keyword>
<protein>
    <recommendedName>
        <fullName evidence="4 9">ATP phosphoribosyltransferase regulatory subunit</fullName>
    </recommendedName>
</protein>
<evidence type="ECO:0000313" key="12">
    <source>
        <dbReference type="EMBL" id="AKC62328.1"/>
    </source>
</evidence>
<accession>A0A7U4JNC5</accession>
<keyword evidence="12" id="KW-0808">Transferase</keyword>
<feature type="binding site" evidence="10">
    <location>
        <position position="129"/>
    </location>
    <ligand>
        <name>L-histidine</name>
        <dbReference type="ChEBI" id="CHEBI:57595"/>
    </ligand>
</feature>
<evidence type="ECO:0000256" key="9">
    <source>
        <dbReference type="HAMAP-Rule" id="MF_00125"/>
    </source>
</evidence>
<dbReference type="Proteomes" id="UP000033052">
    <property type="component" value="Chromosome"/>
</dbReference>
<dbReference type="PANTHER" id="PTHR43707:SF6">
    <property type="entry name" value="ATP PHOSPHORIBOSYLTRANSFERASE REGULATORY SUBUNIT"/>
    <property type="match status" value="1"/>
</dbReference>
<evidence type="ECO:0000259" key="11">
    <source>
        <dbReference type="PROSITE" id="PS50862"/>
    </source>
</evidence>
<dbReference type="InterPro" id="IPR004517">
    <property type="entry name" value="HisZ"/>
</dbReference>
<feature type="binding site" evidence="10">
    <location>
        <position position="111"/>
    </location>
    <ligand>
        <name>L-histidine</name>
        <dbReference type="ChEBI" id="CHEBI:57595"/>
    </ligand>
</feature>
<comment type="miscellaneous">
    <text evidence="9">This function is generally fulfilled by the C-terminal part of HisG, which is missing in some bacteria such as this one.</text>
</comment>
<dbReference type="AlphaFoldDB" id="A0A7U4JNC5"/>
<evidence type="ECO:0000256" key="8">
    <source>
        <dbReference type="ARBA" id="ARBA00025246"/>
    </source>
</evidence>
<dbReference type="GeneID" id="92938317"/>
<evidence type="ECO:0000313" key="13">
    <source>
        <dbReference type="Proteomes" id="UP000033052"/>
    </source>
</evidence>
<evidence type="ECO:0000256" key="1">
    <source>
        <dbReference type="ARBA" id="ARBA00004496"/>
    </source>
</evidence>
<comment type="pathway">
    <text evidence="2 9">Amino-acid biosynthesis; L-histidine biosynthesis; L-histidine from 5-phospho-alpha-D-ribose 1-diphosphate: step 1/9.</text>
</comment>
<dbReference type="PROSITE" id="PS50862">
    <property type="entry name" value="AA_TRNA_LIGASE_II"/>
    <property type="match status" value="1"/>
</dbReference>
<dbReference type="EMBL" id="CP009225">
    <property type="protein sequence ID" value="AKC62328.1"/>
    <property type="molecule type" value="Genomic_DNA"/>
</dbReference>
<dbReference type="InterPro" id="IPR006195">
    <property type="entry name" value="aa-tRNA-synth_II"/>
</dbReference>
<dbReference type="GO" id="GO:0005737">
    <property type="term" value="C:cytoplasm"/>
    <property type="evidence" value="ECO:0007669"/>
    <property type="project" value="UniProtKB-SubCell"/>
</dbReference>
<feature type="binding site" evidence="10">
    <location>
        <position position="125"/>
    </location>
    <ligand>
        <name>L-histidine</name>
        <dbReference type="ChEBI" id="CHEBI:57595"/>
    </ligand>
</feature>
<evidence type="ECO:0000256" key="7">
    <source>
        <dbReference type="ARBA" id="ARBA00023102"/>
    </source>
</evidence>